<accession>A0A285VG05</accession>
<proteinExistence type="predicted"/>
<organism evidence="2 3">
    <name type="scientific">Chromohalobacter canadensis</name>
    <dbReference type="NCBI Taxonomy" id="141389"/>
    <lineage>
        <taxon>Bacteria</taxon>
        <taxon>Pseudomonadati</taxon>
        <taxon>Pseudomonadota</taxon>
        <taxon>Gammaproteobacteria</taxon>
        <taxon>Oceanospirillales</taxon>
        <taxon>Halomonadaceae</taxon>
        <taxon>Chromohalobacter</taxon>
    </lineage>
</organism>
<evidence type="ECO:0000313" key="2">
    <source>
        <dbReference type="EMBL" id="SOC52893.1"/>
    </source>
</evidence>
<gene>
    <name evidence="2" type="ORF">SAMN05421509_10227</name>
</gene>
<dbReference type="Pfam" id="PF18765">
    <property type="entry name" value="Polbeta"/>
    <property type="match status" value="1"/>
</dbReference>
<dbReference type="CDD" id="cd05403">
    <property type="entry name" value="NT_KNTase_like"/>
    <property type="match status" value="1"/>
</dbReference>
<sequence>MMFGLPENTLEAIRRALGECAGLEKVVIYGSRAKGTFRPGSDIDLALYGNVSDADLSALMDRLDALNTPYLFDLVRYHDIDNEALRDHIARVGQRFDTP</sequence>
<protein>
    <submittedName>
        <fullName evidence="2">Type I restriction enzyme, R subunit</fullName>
    </submittedName>
</protein>
<feature type="domain" description="Polymerase beta nucleotidyltransferase" evidence="1">
    <location>
        <begin position="17"/>
        <end position="94"/>
    </location>
</feature>
<dbReference type="Gene3D" id="3.30.460.10">
    <property type="entry name" value="Beta Polymerase, domain 2"/>
    <property type="match status" value="1"/>
</dbReference>
<dbReference type="RefSeq" id="WP_097021851.1">
    <property type="nucleotide sequence ID" value="NZ_OBQJ01000002.1"/>
</dbReference>
<evidence type="ECO:0000259" key="1">
    <source>
        <dbReference type="Pfam" id="PF18765"/>
    </source>
</evidence>
<dbReference type="OrthoDB" id="9803106at2"/>
<dbReference type="EMBL" id="OBQJ01000002">
    <property type="protein sequence ID" value="SOC52893.1"/>
    <property type="molecule type" value="Genomic_DNA"/>
</dbReference>
<dbReference type="SUPFAM" id="SSF81301">
    <property type="entry name" value="Nucleotidyltransferase"/>
    <property type="match status" value="1"/>
</dbReference>
<dbReference type="InterPro" id="IPR041633">
    <property type="entry name" value="Polbeta"/>
</dbReference>
<reference evidence="2 3" key="1">
    <citation type="submission" date="2017-08" db="EMBL/GenBank/DDBJ databases">
        <authorList>
            <person name="de Groot N.N."/>
        </authorList>
    </citation>
    <scope>NUCLEOTIDE SEQUENCE [LARGE SCALE GENOMIC DNA]</scope>
    <source>
        <strain evidence="2 3">USBA 855</strain>
    </source>
</reference>
<name>A0A285VG05_9GAMM</name>
<dbReference type="InterPro" id="IPR043519">
    <property type="entry name" value="NT_sf"/>
</dbReference>
<dbReference type="Proteomes" id="UP000219023">
    <property type="component" value="Unassembled WGS sequence"/>
</dbReference>
<dbReference type="AlphaFoldDB" id="A0A285VG05"/>
<evidence type="ECO:0000313" key="3">
    <source>
        <dbReference type="Proteomes" id="UP000219023"/>
    </source>
</evidence>